<dbReference type="PANTHER" id="PTHR43784:SF2">
    <property type="entry name" value="GDSL-LIKE LIPASE_ACYLHYDROLASE, PUTATIVE (AFU_ORTHOLOGUE AFUA_2G00820)-RELATED"/>
    <property type="match status" value="1"/>
</dbReference>
<keyword evidence="3" id="KW-0808">Transferase</keyword>
<accession>A0ABU4KYR5</accession>
<keyword evidence="4" id="KW-1185">Reference proteome</keyword>
<feature type="signal peptide" evidence="1">
    <location>
        <begin position="1"/>
        <end position="38"/>
    </location>
</feature>
<name>A0ABU4KYR5_9ACTN</name>
<organism evidence="3 4">
    <name type="scientific">Streptomyces griseiscabiei</name>
    <dbReference type="NCBI Taxonomy" id="2993540"/>
    <lineage>
        <taxon>Bacteria</taxon>
        <taxon>Bacillati</taxon>
        <taxon>Actinomycetota</taxon>
        <taxon>Actinomycetes</taxon>
        <taxon>Kitasatosporales</taxon>
        <taxon>Streptomycetaceae</taxon>
        <taxon>Streptomyces</taxon>
    </lineage>
</organism>
<sequence length="421" mass="43554">MTGSVRIPHPHRTRLTAVTLALALLAALVLAGALPARAGAVVDPAATRRWTGTWAAAASGTAPAPPGASIRNVVHVSVGGDAVRVRVSNRLGTAALRLGALTVAAQEPGVPGSPHALPGSLRTATFGGAPTVVVPAGQDRVTDPVALRVPAHSNLLVSLYTPDDSGPATFHRSARQTNFLSPAGNGDRTADEDGSAYTTAVGSWYYVTGVDVLGSSAAGSVVALGDSITDGNGSTADANRRWPDRLAERLRALPADRRLGVLNAGVSGNRLLRAGVGPSVLERFDADVLTRTGVRTLIVMAGINDIKGIPNATDPAAFTAAYRAVADRAHTRGIRVVGATLTPYGGHGAYTADRERVRQAVNASIRDDRIFDAVADFDRAVRDPLLPHRISPAYDPGDHLHFNDAGMRALADTVALADVTP</sequence>
<keyword evidence="3" id="KW-0378">Hydrolase</keyword>
<keyword evidence="1" id="KW-0732">Signal</keyword>
<feature type="domain" description="SGNH hydrolase-type esterase" evidence="2">
    <location>
        <begin position="223"/>
        <end position="409"/>
    </location>
</feature>
<dbReference type="CDD" id="cd01830">
    <property type="entry name" value="XynE_like"/>
    <property type="match status" value="1"/>
</dbReference>
<proteinExistence type="predicted"/>
<dbReference type="SUPFAM" id="SSF52266">
    <property type="entry name" value="SGNH hydrolase"/>
    <property type="match status" value="1"/>
</dbReference>
<dbReference type="Gene3D" id="3.40.50.1110">
    <property type="entry name" value="SGNH hydrolase"/>
    <property type="match status" value="1"/>
</dbReference>
<dbReference type="GO" id="GO:0016787">
    <property type="term" value="F:hydrolase activity"/>
    <property type="evidence" value="ECO:0007669"/>
    <property type="project" value="UniProtKB-KW"/>
</dbReference>
<dbReference type="EMBL" id="JARAVY010000002">
    <property type="protein sequence ID" value="MDX2908506.1"/>
    <property type="molecule type" value="Genomic_DNA"/>
</dbReference>
<dbReference type="RefSeq" id="WP_086759190.1">
    <property type="nucleotide sequence ID" value="NZ_JAGJBZ010000002.1"/>
</dbReference>
<keyword evidence="3" id="KW-0328">Glycosyltransferase</keyword>
<dbReference type="PANTHER" id="PTHR43784">
    <property type="entry name" value="GDSL-LIKE LIPASE/ACYLHYDROLASE, PUTATIVE (AFU_ORTHOLOGUE AFUA_2G00820)-RELATED"/>
    <property type="match status" value="1"/>
</dbReference>
<evidence type="ECO:0000313" key="4">
    <source>
        <dbReference type="Proteomes" id="UP001271723"/>
    </source>
</evidence>
<dbReference type="Proteomes" id="UP001271723">
    <property type="component" value="Unassembled WGS sequence"/>
</dbReference>
<reference evidence="3 4" key="1">
    <citation type="journal article" date="2023" name="Microb. Genom.">
        <title>Mesoterricola silvestris gen. nov., sp. nov., Mesoterricola sediminis sp. nov., Geothrix oryzae sp. nov., Geothrix edaphica sp. nov., Geothrix rubra sp. nov., and Geothrix limicola sp. nov., six novel members of Acidobacteriota isolated from soils.</title>
        <authorList>
            <person name="Weisberg A.J."/>
            <person name="Pearce E."/>
            <person name="Kramer C.G."/>
            <person name="Chang J.H."/>
            <person name="Clarke C.R."/>
        </authorList>
    </citation>
    <scope>NUCLEOTIDE SEQUENCE [LARGE SCALE GENOMIC DNA]</scope>
    <source>
        <strain evidence="3 4">NRRL_B-2795</strain>
    </source>
</reference>
<evidence type="ECO:0000259" key="2">
    <source>
        <dbReference type="Pfam" id="PF13472"/>
    </source>
</evidence>
<gene>
    <name evidence="3" type="ORF">PV517_07275</name>
</gene>
<feature type="chain" id="PRO_5045213975" evidence="1">
    <location>
        <begin position="39"/>
        <end position="421"/>
    </location>
</feature>
<dbReference type="InterPro" id="IPR013830">
    <property type="entry name" value="SGNH_hydro"/>
</dbReference>
<evidence type="ECO:0000256" key="1">
    <source>
        <dbReference type="SAM" id="SignalP"/>
    </source>
</evidence>
<dbReference type="InterPro" id="IPR036514">
    <property type="entry name" value="SGNH_hydro_sf"/>
</dbReference>
<dbReference type="InterPro" id="IPR053140">
    <property type="entry name" value="GDSL_Rv0518-like"/>
</dbReference>
<evidence type="ECO:0000313" key="3">
    <source>
        <dbReference type="EMBL" id="MDX2908506.1"/>
    </source>
</evidence>
<dbReference type="Pfam" id="PF13472">
    <property type="entry name" value="Lipase_GDSL_2"/>
    <property type="match status" value="1"/>
</dbReference>
<protein>
    <submittedName>
        <fullName evidence="3">SGNH/GDSL hydrolase family protein</fullName>
    </submittedName>
</protein>
<comment type="caution">
    <text evidence="3">The sequence shown here is derived from an EMBL/GenBank/DDBJ whole genome shotgun (WGS) entry which is preliminary data.</text>
</comment>
<dbReference type="GO" id="GO:0016757">
    <property type="term" value="F:glycosyltransferase activity"/>
    <property type="evidence" value="ECO:0007669"/>
    <property type="project" value="UniProtKB-KW"/>
</dbReference>